<evidence type="ECO:0000313" key="11">
    <source>
        <dbReference type="EMBL" id="EEH53960.1"/>
    </source>
</evidence>
<evidence type="ECO:0000256" key="4">
    <source>
        <dbReference type="ARBA" id="ARBA00014872"/>
    </source>
</evidence>
<dbReference type="AlphaFoldDB" id="C1N287"/>
<keyword evidence="5" id="KW-0963">Cytoplasm</keyword>
<dbReference type="KEGG" id="mpp:MICPUCDRAFT_8014"/>
<evidence type="ECO:0000256" key="9">
    <source>
        <dbReference type="ARBA" id="ARBA00023242"/>
    </source>
</evidence>
<dbReference type="PANTHER" id="PTHR15975:SF0">
    <property type="entry name" value="CCR4-NOT TRANSCRIPTION COMPLEX SUBUNIT 11"/>
    <property type="match status" value="1"/>
</dbReference>
<keyword evidence="8" id="KW-0804">Transcription</keyword>
<dbReference type="EMBL" id="GG663745">
    <property type="protein sequence ID" value="EEH53960.1"/>
    <property type="molecule type" value="Genomic_DNA"/>
</dbReference>
<feature type="non-terminal residue" evidence="11">
    <location>
        <position position="177"/>
    </location>
</feature>
<evidence type="ECO:0000256" key="10">
    <source>
        <dbReference type="SAM" id="MobiDB-lite"/>
    </source>
</evidence>
<proteinExistence type="inferred from homology"/>
<dbReference type="GO" id="GO:0030014">
    <property type="term" value="C:CCR4-NOT complex"/>
    <property type="evidence" value="ECO:0007669"/>
    <property type="project" value="InterPro"/>
</dbReference>
<evidence type="ECO:0000256" key="3">
    <source>
        <dbReference type="ARBA" id="ARBA00008030"/>
    </source>
</evidence>
<dbReference type="InterPro" id="IPR019312">
    <property type="entry name" value="CNOT11"/>
</dbReference>
<keyword evidence="7" id="KW-0943">RNA-mediated gene silencing</keyword>
<dbReference type="Pfam" id="PF10155">
    <property type="entry name" value="CNOT11"/>
    <property type="match status" value="1"/>
</dbReference>
<dbReference type="OMA" id="TCISSCE"/>
<reference evidence="11 12" key="1">
    <citation type="journal article" date="2009" name="Science">
        <title>Green evolution and dynamic adaptations revealed by genomes of the marine picoeukaryotes Micromonas.</title>
        <authorList>
            <person name="Worden A.Z."/>
            <person name="Lee J.H."/>
            <person name="Mock T."/>
            <person name="Rouze P."/>
            <person name="Simmons M.P."/>
            <person name="Aerts A.L."/>
            <person name="Allen A.E."/>
            <person name="Cuvelier M.L."/>
            <person name="Derelle E."/>
            <person name="Everett M.V."/>
            <person name="Foulon E."/>
            <person name="Grimwood J."/>
            <person name="Gundlach H."/>
            <person name="Henrissat B."/>
            <person name="Napoli C."/>
            <person name="McDonald S.M."/>
            <person name="Parker M.S."/>
            <person name="Rombauts S."/>
            <person name="Salamov A."/>
            <person name="Von Dassow P."/>
            <person name="Badger J.H."/>
            <person name="Coutinho P.M."/>
            <person name="Demir E."/>
            <person name="Dubchak I."/>
            <person name="Gentemann C."/>
            <person name="Eikrem W."/>
            <person name="Gready J.E."/>
            <person name="John U."/>
            <person name="Lanier W."/>
            <person name="Lindquist E.A."/>
            <person name="Lucas S."/>
            <person name="Mayer K.F."/>
            <person name="Moreau H."/>
            <person name="Not F."/>
            <person name="Otillar R."/>
            <person name="Panaud O."/>
            <person name="Pangilinan J."/>
            <person name="Paulsen I."/>
            <person name="Piegu B."/>
            <person name="Poliakov A."/>
            <person name="Robbens S."/>
            <person name="Schmutz J."/>
            <person name="Toulza E."/>
            <person name="Wyss T."/>
            <person name="Zelensky A."/>
            <person name="Zhou K."/>
            <person name="Armbrust E.V."/>
            <person name="Bhattacharya D."/>
            <person name="Goodenough U.W."/>
            <person name="Van de Peer Y."/>
            <person name="Grigoriev I.V."/>
        </authorList>
    </citation>
    <scope>NUCLEOTIDE SEQUENCE [LARGE SCALE GENOMIC DNA]</scope>
    <source>
        <strain evidence="11 12">CCMP1545</strain>
    </source>
</reference>
<evidence type="ECO:0000256" key="1">
    <source>
        <dbReference type="ARBA" id="ARBA00004123"/>
    </source>
</evidence>
<dbReference type="OrthoDB" id="10265389at2759"/>
<keyword evidence="9" id="KW-0539">Nucleus</keyword>
<evidence type="ECO:0000256" key="2">
    <source>
        <dbReference type="ARBA" id="ARBA00004496"/>
    </source>
</evidence>
<organism evidence="12">
    <name type="scientific">Micromonas pusilla (strain CCMP1545)</name>
    <name type="common">Picoplanktonic green alga</name>
    <dbReference type="NCBI Taxonomy" id="564608"/>
    <lineage>
        <taxon>Eukaryota</taxon>
        <taxon>Viridiplantae</taxon>
        <taxon>Chlorophyta</taxon>
        <taxon>Mamiellophyceae</taxon>
        <taxon>Mamiellales</taxon>
        <taxon>Mamiellaceae</taxon>
        <taxon>Micromonas</taxon>
    </lineage>
</organism>
<evidence type="ECO:0000256" key="7">
    <source>
        <dbReference type="ARBA" id="ARBA00023158"/>
    </source>
</evidence>
<dbReference type="Proteomes" id="UP000001876">
    <property type="component" value="Unassembled WGS sequence"/>
</dbReference>
<dbReference type="GO" id="GO:0031047">
    <property type="term" value="P:regulatory ncRNA-mediated gene silencing"/>
    <property type="evidence" value="ECO:0007669"/>
    <property type="project" value="UniProtKB-KW"/>
</dbReference>
<dbReference type="STRING" id="564608.C1N287"/>
<gene>
    <name evidence="11" type="ORF">MICPUCDRAFT_8014</name>
</gene>
<comment type="similarity">
    <text evidence="3">Belongs to the CNOT11 family.</text>
</comment>
<protein>
    <recommendedName>
        <fullName evidence="4">CCR4-NOT transcription complex subunit 11</fullName>
    </recommendedName>
</protein>
<dbReference type="PANTHER" id="PTHR15975">
    <property type="entry name" value="CCR4-NOT TRANSCRIPTION COMPLEX SUBUNIT 11"/>
    <property type="match status" value="1"/>
</dbReference>
<dbReference type="RefSeq" id="XP_003062248.1">
    <property type="nucleotide sequence ID" value="XM_003062202.1"/>
</dbReference>
<sequence>HAGLSPADFPALVEHNPNVAHEFLVLAMSASAARSNTSRNAEEGGVTTTTTAPPPAASAFLDTLVQMEMSLHSMEVVNRLTTSPEIKARSIHWSPYDRLPSAFVHAYVANCVRSCAETSESGARTRLVRLACMFLQLLVRNKVVTAKDLVVETQAFCVEFMHVKEAATLFRLLKQLE</sequence>
<evidence type="ECO:0000256" key="6">
    <source>
        <dbReference type="ARBA" id="ARBA00023015"/>
    </source>
</evidence>
<evidence type="ECO:0000256" key="5">
    <source>
        <dbReference type="ARBA" id="ARBA00022490"/>
    </source>
</evidence>
<dbReference type="GO" id="GO:0005737">
    <property type="term" value="C:cytoplasm"/>
    <property type="evidence" value="ECO:0007669"/>
    <property type="project" value="UniProtKB-SubCell"/>
</dbReference>
<dbReference type="eggNOG" id="KOG4508">
    <property type="taxonomic scope" value="Eukaryota"/>
</dbReference>
<dbReference type="GeneID" id="9687488"/>
<comment type="subcellular location">
    <subcellularLocation>
        <location evidence="2">Cytoplasm</location>
    </subcellularLocation>
    <subcellularLocation>
        <location evidence="1">Nucleus</location>
    </subcellularLocation>
</comment>
<evidence type="ECO:0000256" key="8">
    <source>
        <dbReference type="ARBA" id="ARBA00023163"/>
    </source>
</evidence>
<accession>C1N287</accession>
<evidence type="ECO:0000313" key="12">
    <source>
        <dbReference type="Proteomes" id="UP000001876"/>
    </source>
</evidence>
<keyword evidence="6" id="KW-0805">Transcription regulation</keyword>
<dbReference type="GO" id="GO:0005634">
    <property type="term" value="C:nucleus"/>
    <property type="evidence" value="ECO:0007669"/>
    <property type="project" value="UniProtKB-SubCell"/>
</dbReference>
<feature type="non-terminal residue" evidence="11">
    <location>
        <position position="1"/>
    </location>
</feature>
<keyword evidence="12" id="KW-1185">Reference proteome</keyword>
<name>C1N287_MICPC</name>
<feature type="region of interest" description="Disordered" evidence="10">
    <location>
        <begin position="35"/>
        <end position="55"/>
    </location>
</feature>